<feature type="non-terminal residue" evidence="2">
    <location>
        <position position="184"/>
    </location>
</feature>
<feature type="compositionally biased region" description="Basic and acidic residues" evidence="1">
    <location>
        <begin position="60"/>
        <end position="74"/>
    </location>
</feature>
<feature type="region of interest" description="Disordered" evidence="1">
    <location>
        <begin position="10"/>
        <end position="184"/>
    </location>
</feature>
<feature type="compositionally biased region" description="Basic residues" evidence="1">
    <location>
        <begin position="174"/>
        <end position="184"/>
    </location>
</feature>
<gene>
    <name evidence="2" type="primary">rbcL</name>
</gene>
<protein>
    <submittedName>
        <fullName evidence="2">Form IC ribulose-1,5-bisphosphate carboxylase/oxygenase large subunit</fullName>
    </submittedName>
</protein>
<dbReference type="AlphaFoldDB" id="A0A075D3Y1"/>
<feature type="compositionally biased region" description="Basic residues" evidence="1">
    <location>
        <begin position="27"/>
        <end position="54"/>
    </location>
</feature>
<name>A0A075D3Y1_9ZZZZ</name>
<sequence length="184" mass="20583">EHQFAALHALARPVSELHGGSEPGAGGHRRGERTLSQRHRRDHGRHVRARRIRQAARQLNHHDRPGDRLHRDPVDVQVVPQERHDPTPAPRRPQHLHAPEVAWRVVPRDLEVDAPGGRRPYPRRDGGGQARGRPELGPGFLQRAARRHNPVDLAARPVLRTGLGRAAQGDAGRLGRHSRRSDAP</sequence>
<feature type="non-terminal residue" evidence="2">
    <location>
        <position position="1"/>
    </location>
</feature>
<proteinExistence type="predicted"/>
<organism evidence="2">
    <name type="scientific">uncultured organism</name>
    <dbReference type="NCBI Taxonomy" id="155900"/>
    <lineage>
        <taxon>unclassified sequences</taxon>
        <taxon>environmental samples</taxon>
    </lineage>
</organism>
<reference evidence="2" key="1">
    <citation type="submission" date="2013-12" db="EMBL/GenBank/DDBJ databases">
        <title>Diversity and Abundance of RubisCO Gene in the Nam Co Lake Sediment, Tibetan Plateau.</title>
        <authorList>
            <person name="Liu J."/>
            <person name="Kong W."/>
        </authorList>
    </citation>
    <scope>NUCLEOTIDE SEQUENCE</scope>
</reference>
<evidence type="ECO:0000256" key="1">
    <source>
        <dbReference type="SAM" id="MobiDB-lite"/>
    </source>
</evidence>
<evidence type="ECO:0000313" key="2">
    <source>
        <dbReference type="EMBL" id="AHF54479.1"/>
    </source>
</evidence>
<dbReference type="EMBL" id="KF976682">
    <property type="protein sequence ID" value="AHF54479.1"/>
    <property type="molecule type" value="Genomic_DNA"/>
</dbReference>
<accession>A0A075D3Y1</accession>